<protein>
    <recommendedName>
        <fullName evidence="3">DUF3617 family protein</fullName>
    </recommendedName>
</protein>
<dbReference type="EMBL" id="JACHOB010000003">
    <property type="protein sequence ID" value="MBB4659187.1"/>
    <property type="molecule type" value="Genomic_DNA"/>
</dbReference>
<dbReference type="Proteomes" id="UP000563524">
    <property type="component" value="Unassembled WGS sequence"/>
</dbReference>
<accession>A0A840I343</accession>
<gene>
    <name evidence="1" type="ORF">GGQ59_001712</name>
</gene>
<proteinExistence type="predicted"/>
<dbReference type="AlphaFoldDB" id="A0A840I343"/>
<comment type="caution">
    <text evidence="1">The sequence shown here is derived from an EMBL/GenBank/DDBJ whole genome shotgun (WGS) entry which is preliminary data.</text>
</comment>
<name>A0A840I343_9PROT</name>
<evidence type="ECO:0008006" key="3">
    <source>
        <dbReference type="Google" id="ProtNLM"/>
    </source>
</evidence>
<sequence>MLLLLAACGGGEEEASAPEPPIVNLPEAAPQAPTSGVGIQAADGTYPFQGLWNSGGADCAEAPGSTPMAPIEITPAGFVGYENACAIDSVTVLEPDARFVLGMSCEGEGEAYMRDVTLTVSPEEMLAEEEGGELTVFVRCEATE</sequence>
<dbReference type="RefSeq" id="WP_183817539.1">
    <property type="nucleotide sequence ID" value="NZ_JACHOB010000003.1"/>
</dbReference>
<reference evidence="1 2" key="1">
    <citation type="submission" date="2020-08" db="EMBL/GenBank/DDBJ databases">
        <title>Genomic Encyclopedia of Type Strains, Phase IV (KMG-IV): sequencing the most valuable type-strain genomes for metagenomic binning, comparative biology and taxonomic classification.</title>
        <authorList>
            <person name="Goeker M."/>
        </authorList>
    </citation>
    <scope>NUCLEOTIDE SEQUENCE [LARGE SCALE GENOMIC DNA]</scope>
    <source>
        <strain evidence="1 2">DSM 102850</strain>
    </source>
</reference>
<keyword evidence="2" id="KW-1185">Reference proteome</keyword>
<evidence type="ECO:0000313" key="2">
    <source>
        <dbReference type="Proteomes" id="UP000563524"/>
    </source>
</evidence>
<evidence type="ECO:0000313" key="1">
    <source>
        <dbReference type="EMBL" id="MBB4659187.1"/>
    </source>
</evidence>
<organism evidence="1 2">
    <name type="scientific">Parvularcula dongshanensis</name>
    <dbReference type="NCBI Taxonomy" id="1173995"/>
    <lineage>
        <taxon>Bacteria</taxon>
        <taxon>Pseudomonadati</taxon>
        <taxon>Pseudomonadota</taxon>
        <taxon>Alphaproteobacteria</taxon>
        <taxon>Parvularculales</taxon>
        <taxon>Parvularculaceae</taxon>
        <taxon>Parvularcula</taxon>
    </lineage>
</organism>